<dbReference type="InterPro" id="IPR029069">
    <property type="entry name" value="HotDog_dom_sf"/>
</dbReference>
<dbReference type="Pfam" id="PF13279">
    <property type="entry name" value="4HBT_2"/>
    <property type="match status" value="1"/>
</dbReference>
<dbReference type="EMBL" id="CAQQ02005025">
    <property type="status" value="NOT_ANNOTATED_CDS"/>
    <property type="molecule type" value="Genomic_DNA"/>
</dbReference>
<dbReference type="PANTHER" id="PTHR12475">
    <property type="match status" value="1"/>
</dbReference>
<dbReference type="PANTHER" id="PTHR12475:SF11">
    <property type="entry name" value="PROTEIN THEM6"/>
    <property type="match status" value="1"/>
</dbReference>
<proteinExistence type="inferred from homology"/>
<keyword evidence="3" id="KW-0472">Membrane</keyword>
<comment type="similarity">
    <text evidence="1">Belongs to the THEM6 family.</text>
</comment>
<dbReference type="AlphaFoldDB" id="T1GPB0"/>
<feature type="transmembrane region" description="Helical" evidence="3">
    <location>
        <begin position="6"/>
        <end position="28"/>
    </location>
</feature>
<keyword evidence="3" id="KW-0812">Transmembrane</keyword>
<keyword evidence="5" id="KW-1185">Reference proteome</keyword>
<evidence type="ECO:0000256" key="2">
    <source>
        <dbReference type="ARBA" id="ARBA00041112"/>
    </source>
</evidence>
<evidence type="ECO:0000256" key="1">
    <source>
        <dbReference type="ARBA" id="ARBA00038228"/>
    </source>
</evidence>
<sequence>MNFWCIILLCVLSIIIVTYLLIELHYFVRMCLCVLNARFIKKKVDIFETTSVTGICLSSDVDTFLFHMNNARYFREIDFARADFYERTCLYKKILAKGGSVVQGASTIRYRKFIRPFSLFRITSKV</sequence>
<dbReference type="OMA" id="CDIARIW"/>
<evidence type="ECO:0000256" key="3">
    <source>
        <dbReference type="SAM" id="Phobius"/>
    </source>
</evidence>
<evidence type="ECO:0000313" key="4">
    <source>
        <dbReference type="EnsemblMetazoa" id="MESCA005435-PA"/>
    </source>
</evidence>
<organism evidence="4 5">
    <name type="scientific">Megaselia scalaris</name>
    <name type="common">Humpbacked fly</name>
    <name type="synonym">Phora scalaris</name>
    <dbReference type="NCBI Taxonomy" id="36166"/>
    <lineage>
        <taxon>Eukaryota</taxon>
        <taxon>Metazoa</taxon>
        <taxon>Ecdysozoa</taxon>
        <taxon>Arthropoda</taxon>
        <taxon>Hexapoda</taxon>
        <taxon>Insecta</taxon>
        <taxon>Pterygota</taxon>
        <taxon>Neoptera</taxon>
        <taxon>Endopterygota</taxon>
        <taxon>Diptera</taxon>
        <taxon>Brachycera</taxon>
        <taxon>Muscomorpha</taxon>
        <taxon>Platypezoidea</taxon>
        <taxon>Phoridae</taxon>
        <taxon>Megaseliini</taxon>
        <taxon>Megaselia</taxon>
    </lineage>
</organism>
<dbReference type="HOGENOM" id="CLU_133998_0_0_1"/>
<reference evidence="5" key="1">
    <citation type="submission" date="2013-02" db="EMBL/GenBank/DDBJ databases">
        <authorList>
            <person name="Hughes D."/>
        </authorList>
    </citation>
    <scope>NUCLEOTIDE SEQUENCE</scope>
    <source>
        <strain>Durham</strain>
        <strain evidence="5">NC isolate 2 -- Noor lab</strain>
    </source>
</reference>
<dbReference type="EnsemblMetazoa" id="MESCA005435-RA">
    <property type="protein sequence ID" value="MESCA005435-PA"/>
    <property type="gene ID" value="MESCA005435"/>
</dbReference>
<dbReference type="InterPro" id="IPR051490">
    <property type="entry name" value="THEM6_lcsJ_thioesterase"/>
</dbReference>
<dbReference type="SUPFAM" id="SSF54637">
    <property type="entry name" value="Thioesterase/thiol ester dehydrase-isomerase"/>
    <property type="match status" value="1"/>
</dbReference>
<accession>T1GPB0</accession>
<name>T1GPB0_MEGSC</name>
<dbReference type="Proteomes" id="UP000015102">
    <property type="component" value="Unassembled WGS sequence"/>
</dbReference>
<dbReference type="Gene3D" id="3.10.129.10">
    <property type="entry name" value="Hotdog Thioesterase"/>
    <property type="match status" value="1"/>
</dbReference>
<evidence type="ECO:0000313" key="5">
    <source>
        <dbReference type="Proteomes" id="UP000015102"/>
    </source>
</evidence>
<protein>
    <recommendedName>
        <fullName evidence="2">Protein THEM6</fullName>
    </recommendedName>
</protein>
<keyword evidence="3" id="KW-1133">Transmembrane helix</keyword>
<reference evidence="4" key="2">
    <citation type="submission" date="2015-06" db="UniProtKB">
        <authorList>
            <consortium name="EnsemblMetazoa"/>
        </authorList>
    </citation>
    <scope>IDENTIFICATION</scope>
</reference>